<evidence type="ECO:0000313" key="2">
    <source>
        <dbReference type="WBParaSite" id="Gr19_v10_g4880.t1"/>
    </source>
</evidence>
<dbReference type="Proteomes" id="UP000887572">
    <property type="component" value="Unplaced"/>
</dbReference>
<evidence type="ECO:0000313" key="1">
    <source>
        <dbReference type="Proteomes" id="UP000887572"/>
    </source>
</evidence>
<name>A0A914HWT9_GLORO</name>
<keyword evidence="1" id="KW-1185">Reference proteome</keyword>
<accession>A0A914HWT9</accession>
<reference evidence="2" key="1">
    <citation type="submission" date="2022-11" db="UniProtKB">
        <authorList>
            <consortium name="WormBaseParasite"/>
        </authorList>
    </citation>
    <scope>IDENTIFICATION</scope>
</reference>
<proteinExistence type="predicted"/>
<dbReference type="AlphaFoldDB" id="A0A914HWT9"/>
<protein>
    <submittedName>
        <fullName evidence="2">Uncharacterized protein</fullName>
    </submittedName>
</protein>
<organism evidence="1 2">
    <name type="scientific">Globodera rostochiensis</name>
    <name type="common">Golden nematode worm</name>
    <name type="synonym">Heterodera rostochiensis</name>
    <dbReference type="NCBI Taxonomy" id="31243"/>
    <lineage>
        <taxon>Eukaryota</taxon>
        <taxon>Metazoa</taxon>
        <taxon>Ecdysozoa</taxon>
        <taxon>Nematoda</taxon>
        <taxon>Chromadorea</taxon>
        <taxon>Rhabditida</taxon>
        <taxon>Tylenchina</taxon>
        <taxon>Tylenchomorpha</taxon>
        <taxon>Tylenchoidea</taxon>
        <taxon>Heteroderidae</taxon>
        <taxon>Heteroderinae</taxon>
        <taxon>Globodera</taxon>
    </lineage>
</organism>
<sequence length="92" mass="10741">MGLACYYQSRSPESQAFRTALNAEVQKLIAMIHQNPLEPEIEKAEKAFSSFHADLAKDPWLPEKREIQEEFKKYRDELTRVRPTGSTDTDRR</sequence>
<dbReference type="WBParaSite" id="Gr19_v10_g4880.t1">
    <property type="protein sequence ID" value="Gr19_v10_g4880.t1"/>
    <property type="gene ID" value="Gr19_v10_g4880"/>
</dbReference>